<reference evidence="2 3" key="1">
    <citation type="journal article" date="2013" name="PLoS Genet.">
        <title>Comparative genome structure, secondary metabolite, and effector coding capacity across Cochliobolus pathogens.</title>
        <authorList>
            <person name="Condon B.J."/>
            <person name="Leng Y."/>
            <person name="Wu D."/>
            <person name="Bushley K.E."/>
            <person name="Ohm R.A."/>
            <person name="Otillar R."/>
            <person name="Martin J."/>
            <person name="Schackwitz W."/>
            <person name="Grimwood J."/>
            <person name="MohdZainudin N."/>
            <person name="Xue C."/>
            <person name="Wang R."/>
            <person name="Manning V.A."/>
            <person name="Dhillon B."/>
            <person name="Tu Z.J."/>
            <person name="Steffenson B.J."/>
            <person name="Salamov A."/>
            <person name="Sun H."/>
            <person name="Lowry S."/>
            <person name="LaButti K."/>
            <person name="Han J."/>
            <person name="Copeland A."/>
            <person name="Lindquist E."/>
            <person name="Barry K."/>
            <person name="Schmutz J."/>
            <person name="Baker S.E."/>
            <person name="Ciuffetti L.M."/>
            <person name="Grigoriev I.V."/>
            <person name="Zhong S."/>
            <person name="Turgeon B.G."/>
        </authorList>
    </citation>
    <scope>NUCLEOTIDE SEQUENCE [LARGE SCALE GENOMIC DNA]</scope>
    <source>
        <strain evidence="2 3">ATCC 44560</strain>
    </source>
</reference>
<evidence type="ECO:0000313" key="2">
    <source>
        <dbReference type="EMBL" id="EUC47019.1"/>
    </source>
</evidence>
<dbReference type="Proteomes" id="UP000054032">
    <property type="component" value="Unassembled WGS sequence"/>
</dbReference>
<feature type="compositionally biased region" description="Acidic residues" evidence="1">
    <location>
        <begin position="276"/>
        <end position="304"/>
    </location>
</feature>
<feature type="compositionally biased region" description="Acidic residues" evidence="1">
    <location>
        <begin position="328"/>
        <end position="338"/>
    </location>
</feature>
<dbReference type="GO" id="GO:0003677">
    <property type="term" value="F:DNA binding"/>
    <property type="evidence" value="ECO:0007669"/>
    <property type="project" value="InterPro"/>
</dbReference>
<dbReference type="SMART" id="SM00384">
    <property type="entry name" value="AT_hook"/>
    <property type="match status" value="5"/>
</dbReference>
<dbReference type="HOGENOM" id="CLU_694430_0_0_1"/>
<proteinExistence type="predicted"/>
<feature type="compositionally biased region" description="Low complexity" evidence="1">
    <location>
        <begin position="184"/>
        <end position="196"/>
    </location>
</feature>
<gene>
    <name evidence="2" type="ORF">COCMIDRAFT_91405</name>
</gene>
<name>W6ZHX6_COCMI</name>
<dbReference type="GeneID" id="19127874"/>
<accession>W6ZHX6</accession>
<feature type="compositionally biased region" description="Low complexity" evidence="1">
    <location>
        <begin position="13"/>
        <end position="24"/>
    </location>
</feature>
<dbReference type="PRINTS" id="PR00929">
    <property type="entry name" value="ATHOOK"/>
</dbReference>
<feature type="compositionally biased region" description="Acidic residues" evidence="1">
    <location>
        <begin position="355"/>
        <end position="368"/>
    </location>
</feature>
<protein>
    <submittedName>
        <fullName evidence="2">Uncharacterized protein</fullName>
    </submittedName>
</protein>
<feature type="compositionally biased region" description="Polar residues" evidence="1">
    <location>
        <begin position="33"/>
        <end position="44"/>
    </location>
</feature>
<dbReference type="RefSeq" id="XP_007686519.1">
    <property type="nucleotide sequence ID" value="XM_007688329.1"/>
</dbReference>
<feature type="region of interest" description="Disordered" evidence="1">
    <location>
        <begin position="1"/>
        <end position="237"/>
    </location>
</feature>
<evidence type="ECO:0000313" key="3">
    <source>
        <dbReference type="Proteomes" id="UP000054032"/>
    </source>
</evidence>
<dbReference type="AlphaFoldDB" id="W6ZHX6"/>
<evidence type="ECO:0000256" key="1">
    <source>
        <dbReference type="SAM" id="MobiDB-lite"/>
    </source>
</evidence>
<dbReference type="OrthoDB" id="3798269at2759"/>
<sequence length="393" mass="42054">MPPKSKNARDKSAVAAVETPVATPAKKRGRPAKSQTGAVESTPITAEPPKKRGRPSKVTAEDVTVLPDASEPTKRGRGRKPNASKSAALAATPNKAKEKGTEDEVETVADMAEPTPRKRGRPPKVDGLNLKRVAGTARVGKCQAAQSKSTTITTTTKLRTRLPPASKVSKGEPAPQPARRGRPPKNAAQASAATALAKKKAPRGRKPAEVPVAKPTKPTKPLAPRKMRGHTVRQIPDKYIVQVDQLLHDLMQADADATSEKQVQEEEANQAHDMEVEADVEDNVEDNVDEENVDTEDQGPEDAALDAGADSESGHQQNSLGDQYSDGVTDDLGQDEPISDQSREQEQDLQSEVNGDLDDPPNHEDEDGILIPQQEIDIPDEGYANGAEDGQLL</sequence>
<feature type="compositionally biased region" description="Low complexity" evidence="1">
    <location>
        <begin position="147"/>
        <end position="157"/>
    </location>
</feature>
<dbReference type="InterPro" id="IPR017956">
    <property type="entry name" value="AT_hook_DNA-bd_motif"/>
</dbReference>
<dbReference type="EMBL" id="KI963958">
    <property type="protein sequence ID" value="EUC47019.1"/>
    <property type="molecule type" value="Genomic_DNA"/>
</dbReference>
<feature type="region of interest" description="Disordered" evidence="1">
    <location>
        <begin position="252"/>
        <end position="393"/>
    </location>
</feature>
<organism evidence="2 3">
    <name type="scientific">Bipolaris oryzae ATCC 44560</name>
    <dbReference type="NCBI Taxonomy" id="930090"/>
    <lineage>
        <taxon>Eukaryota</taxon>
        <taxon>Fungi</taxon>
        <taxon>Dikarya</taxon>
        <taxon>Ascomycota</taxon>
        <taxon>Pezizomycotina</taxon>
        <taxon>Dothideomycetes</taxon>
        <taxon>Pleosporomycetidae</taxon>
        <taxon>Pleosporales</taxon>
        <taxon>Pleosporineae</taxon>
        <taxon>Pleosporaceae</taxon>
        <taxon>Bipolaris</taxon>
    </lineage>
</organism>
<feature type="compositionally biased region" description="Low complexity" evidence="1">
    <location>
        <begin position="210"/>
        <end position="222"/>
    </location>
</feature>
<dbReference type="KEGG" id="bor:COCMIDRAFT_91405"/>
<keyword evidence="3" id="KW-1185">Reference proteome</keyword>
<feature type="compositionally biased region" description="Basic and acidic residues" evidence="1">
    <location>
        <begin position="258"/>
        <end position="275"/>
    </location>
</feature>